<name>A0A194YMH3_SORBI</name>
<accession>A0A194YMH3</accession>
<evidence type="ECO:0000256" key="1">
    <source>
        <dbReference type="SAM" id="Phobius"/>
    </source>
</evidence>
<dbReference type="Gramene" id="KXG29386">
    <property type="protein sequence ID" value="KXG29386"/>
    <property type="gene ID" value="SORBI_3004G029200"/>
</dbReference>
<evidence type="ECO:0000313" key="2">
    <source>
        <dbReference type="EMBL" id="KXG29386.1"/>
    </source>
</evidence>
<keyword evidence="1" id="KW-0812">Transmembrane</keyword>
<keyword evidence="1" id="KW-1133">Transmembrane helix</keyword>
<dbReference type="Proteomes" id="UP000000768">
    <property type="component" value="Chromosome 4"/>
</dbReference>
<dbReference type="InParanoid" id="A0A194YMH3"/>
<keyword evidence="1" id="KW-0472">Membrane</keyword>
<sequence>MKAGRSNGSDSSLVYGIAVCVAILFGCLAMTAQAGRSPHQLLGKQVGRTTRAVYLASSGNNTTSAYHTDPYHTEDNCLEASDYERKAKLIRLIFCTKKCYCHSDVKDDICYCCQPRQDCYNTLEECQAHCPVCNPTCPNGTTAPDGQQLHGTKNGTLIN</sequence>
<reference evidence="3" key="2">
    <citation type="journal article" date="2018" name="Plant J.">
        <title>The Sorghum bicolor reference genome: improved assembly, gene annotations, a transcriptome atlas, and signatures of genome organization.</title>
        <authorList>
            <person name="McCormick R.F."/>
            <person name="Truong S.K."/>
            <person name="Sreedasyam A."/>
            <person name="Jenkins J."/>
            <person name="Shu S."/>
            <person name="Sims D."/>
            <person name="Kennedy M."/>
            <person name="Amirebrahimi M."/>
            <person name="Weers B.D."/>
            <person name="McKinley B."/>
            <person name="Mattison A."/>
            <person name="Morishige D.T."/>
            <person name="Grimwood J."/>
            <person name="Schmutz J."/>
            <person name="Mullet J.E."/>
        </authorList>
    </citation>
    <scope>NUCLEOTIDE SEQUENCE [LARGE SCALE GENOMIC DNA]</scope>
    <source>
        <strain evidence="3">cv. BTx623</strain>
    </source>
</reference>
<dbReference type="OMA" id="DICYCCQ"/>
<protein>
    <submittedName>
        <fullName evidence="2">Uncharacterized protein</fullName>
    </submittedName>
</protein>
<reference evidence="2 3" key="1">
    <citation type="journal article" date="2009" name="Nature">
        <title>The Sorghum bicolor genome and the diversification of grasses.</title>
        <authorList>
            <person name="Paterson A.H."/>
            <person name="Bowers J.E."/>
            <person name="Bruggmann R."/>
            <person name="Dubchak I."/>
            <person name="Grimwood J."/>
            <person name="Gundlach H."/>
            <person name="Haberer G."/>
            <person name="Hellsten U."/>
            <person name="Mitros T."/>
            <person name="Poliakov A."/>
            <person name="Schmutz J."/>
            <person name="Spannagl M."/>
            <person name="Tang H."/>
            <person name="Wang X."/>
            <person name="Wicker T."/>
            <person name="Bharti A.K."/>
            <person name="Chapman J."/>
            <person name="Feltus F.A."/>
            <person name="Gowik U."/>
            <person name="Grigoriev I.V."/>
            <person name="Lyons E."/>
            <person name="Maher C.A."/>
            <person name="Martis M."/>
            <person name="Narechania A."/>
            <person name="Otillar R.P."/>
            <person name="Penning B.W."/>
            <person name="Salamov A.A."/>
            <person name="Wang Y."/>
            <person name="Zhang L."/>
            <person name="Carpita N.C."/>
            <person name="Freeling M."/>
            <person name="Gingle A.R."/>
            <person name="Hash C.T."/>
            <person name="Keller B."/>
            <person name="Klein P."/>
            <person name="Kresovich S."/>
            <person name="McCann M.C."/>
            <person name="Ming R."/>
            <person name="Peterson D.G."/>
            <person name="Mehboob-ur-Rahman"/>
            <person name="Ware D."/>
            <person name="Westhoff P."/>
            <person name="Mayer K.F."/>
            <person name="Messing J."/>
            <person name="Rokhsar D.S."/>
        </authorList>
    </citation>
    <scope>NUCLEOTIDE SEQUENCE [LARGE SCALE GENOMIC DNA]</scope>
    <source>
        <strain evidence="3">cv. BTx623</strain>
    </source>
</reference>
<organism evidence="2 3">
    <name type="scientific">Sorghum bicolor</name>
    <name type="common">Sorghum</name>
    <name type="synonym">Sorghum vulgare</name>
    <dbReference type="NCBI Taxonomy" id="4558"/>
    <lineage>
        <taxon>Eukaryota</taxon>
        <taxon>Viridiplantae</taxon>
        <taxon>Streptophyta</taxon>
        <taxon>Embryophyta</taxon>
        <taxon>Tracheophyta</taxon>
        <taxon>Spermatophyta</taxon>
        <taxon>Magnoliopsida</taxon>
        <taxon>Liliopsida</taxon>
        <taxon>Poales</taxon>
        <taxon>Poaceae</taxon>
        <taxon>PACMAD clade</taxon>
        <taxon>Panicoideae</taxon>
        <taxon>Andropogonodae</taxon>
        <taxon>Andropogoneae</taxon>
        <taxon>Sorghinae</taxon>
        <taxon>Sorghum</taxon>
    </lineage>
</organism>
<evidence type="ECO:0000313" key="3">
    <source>
        <dbReference type="Proteomes" id="UP000000768"/>
    </source>
</evidence>
<gene>
    <name evidence="2" type="ORF">SORBI_3004G029200</name>
</gene>
<dbReference type="PROSITE" id="PS51257">
    <property type="entry name" value="PROKAR_LIPOPROTEIN"/>
    <property type="match status" value="1"/>
</dbReference>
<feature type="transmembrane region" description="Helical" evidence="1">
    <location>
        <begin position="12"/>
        <end position="32"/>
    </location>
</feature>
<dbReference type="AlphaFoldDB" id="A0A194YMH3"/>
<proteinExistence type="predicted"/>
<dbReference type="EMBL" id="CM000763">
    <property type="protein sequence ID" value="KXG29386.1"/>
    <property type="molecule type" value="Genomic_DNA"/>
</dbReference>
<keyword evidence="3" id="KW-1185">Reference proteome</keyword>